<keyword evidence="6" id="KW-1133">Transmembrane helix</keyword>
<evidence type="ECO:0000259" key="7">
    <source>
        <dbReference type="SMART" id="SM00835"/>
    </source>
</evidence>
<dbReference type="EMBL" id="CAJNOH010000311">
    <property type="protein sequence ID" value="CAF0994949.1"/>
    <property type="molecule type" value="Genomic_DNA"/>
</dbReference>
<evidence type="ECO:0000313" key="9">
    <source>
        <dbReference type="EMBL" id="CAF1285271.1"/>
    </source>
</evidence>
<evidence type="ECO:0000256" key="2">
    <source>
        <dbReference type="ARBA" id="ARBA00007456"/>
    </source>
</evidence>
<sequence length="252" mass="26906">MRRPINTSRLLVIVCSYQLSIEQILKMIVFIGILILAFFNGASCAGERPVDEAVLRTLEGSPTAAIFERELAKDIIFNTVFHFLTAVVGVTIGSGGRLVSATAATFPALVKTGVSMNYAYVEPCGLVAPHIHPRAASMIIAINTTFLAGYWVENATAPVINTLQPGDATVFPQGSVHFEFNMGCEPGVFIAARSSEDPGSYTATGFISRFPPAIVAATLGYPEGGLDSFIKGLPDFPSKNVKECLLKCKKAT</sequence>
<evidence type="ECO:0000256" key="5">
    <source>
        <dbReference type="ARBA" id="ARBA00023211"/>
    </source>
</evidence>
<comment type="subcellular location">
    <subcellularLocation>
        <location evidence="1">Secreted</location>
    </subcellularLocation>
</comment>
<dbReference type="CDD" id="cd02241">
    <property type="entry name" value="cupin_OxOx"/>
    <property type="match status" value="1"/>
</dbReference>
<dbReference type="Pfam" id="PF00190">
    <property type="entry name" value="Cupin_1"/>
    <property type="match status" value="1"/>
</dbReference>
<dbReference type="Proteomes" id="UP000663854">
    <property type="component" value="Unassembled WGS sequence"/>
</dbReference>
<reference evidence="9" key="1">
    <citation type="submission" date="2021-02" db="EMBL/GenBank/DDBJ databases">
        <authorList>
            <person name="Nowell W R."/>
        </authorList>
    </citation>
    <scope>NUCLEOTIDE SEQUENCE</scope>
</reference>
<gene>
    <name evidence="9" type="ORF">JXQ802_LOCUS28702</name>
    <name evidence="8" type="ORF">PYM288_LOCUS14314</name>
</gene>
<keyword evidence="6" id="KW-0472">Membrane</keyword>
<feature type="domain" description="Cupin type-1" evidence="7">
    <location>
        <begin position="82"/>
        <end position="227"/>
    </location>
</feature>
<evidence type="ECO:0000256" key="3">
    <source>
        <dbReference type="ARBA" id="ARBA00022525"/>
    </source>
</evidence>
<dbReference type="InterPro" id="IPR001929">
    <property type="entry name" value="Germin"/>
</dbReference>
<proteinExistence type="inferred from homology"/>
<evidence type="ECO:0000256" key="1">
    <source>
        <dbReference type="ARBA" id="ARBA00004613"/>
    </source>
</evidence>
<evidence type="ECO:0000313" key="10">
    <source>
        <dbReference type="Proteomes" id="UP000663870"/>
    </source>
</evidence>
<dbReference type="PRINTS" id="PR00325">
    <property type="entry name" value="GERMIN"/>
</dbReference>
<dbReference type="EMBL" id="CAJNOL010001090">
    <property type="protein sequence ID" value="CAF1285271.1"/>
    <property type="molecule type" value="Genomic_DNA"/>
</dbReference>
<comment type="caution">
    <text evidence="9">The sequence shown here is derived from an EMBL/GenBank/DDBJ whole genome shotgun (WGS) entry which is preliminary data.</text>
</comment>
<keyword evidence="10" id="KW-1185">Reference proteome</keyword>
<dbReference type="InterPro" id="IPR014710">
    <property type="entry name" value="RmlC-like_jellyroll"/>
</dbReference>
<keyword evidence="3" id="KW-0964">Secreted</keyword>
<feature type="transmembrane region" description="Helical" evidence="6">
    <location>
        <begin position="24"/>
        <end position="42"/>
    </location>
</feature>
<protein>
    <recommendedName>
        <fullName evidence="7">Cupin type-1 domain-containing protein</fullName>
    </recommendedName>
</protein>
<dbReference type="InterPro" id="IPR006045">
    <property type="entry name" value="Cupin_1"/>
</dbReference>
<dbReference type="AlphaFoldDB" id="A0A815CLF7"/>
<dbReference type="Proteomes" id="UP000663870">
    <property type="component" value="Unassembled WGS sequence"/>
</dbReference>
<keyword evidence="4" id="KW-0479">Metal-binding</keyword>
<dbReference type="InterPro" id="IPR011051">
    <property type="entry name" value="RmlC_Cupin_sf"/>
</dbReference>
<dbReference type="GO" id="GO:0005576">
    <property type="term" value="C:extracellular region"/>
    <property type="evidence" value="ECO:0007669"/>
    <property type="project" value="UniProtKB-SubCell"/>
</dbReference>
<keyword evidence="6" id="KW-0812">Transmembrane</keyword>
<organism evidence="9 10">
    <name type="scientific">Rotaria sordida</name>
    <dbReference type="NCBI Taxonomy" id="392033"/>
    <lineage>
        <taxon>Eukaryota</taxon>
        <taxon>Metazoa</taxon>
        <taxon>Spiralia</taxon>
        <taxon>Gnathifera</taxon>
        <taxon>Rotifera</taxon>
        <taxon>Eurotatoria</taxon>
        <taxon>Bdelloidea</taxon>
        <taxon>Philodinida</taxon>
        <taxon>Philodinidae</taxon>
        <taxon>Rotaria</taxon>
    </lineage>
</organism>
<name>A0A815CLF7_9BILA</name>
<accession>A0A815CLF7</accession>
<keyword evidence="5" id="KW-0464">Manganese</keyword>
<dbReference type="PANTHER" id="PTHR31238">
    <property type="entry name" value="GERMIN-LIKE PROTEIN SUBFAMILY 3 MEMBER 3"/>
    <property type="match status" value="1"/>
</dbReference>
<evidence type="ECO:0000256" key="4">
    <source>
        <dbReference type="ARBA" id="ARBA00022723"/>
    </source>
</evidence>
<dbReference type="SMART" id="SM00835">
    <property type="entry name" value="Cupin_1"/>
    <property type="match status" value="1"/>
</dbReference>
<evidence type="ECO:0000313" key="8">
    <source>
        <dbReference type="EMBL" id="CAF0994949.1"/>
    </source>
</evidence>
<comment type="similarity">
    <text evidence="2">Belongs to the germin family.</text>
</comment>
<dbReference type="SUPFAM" id="SSF51182">
    <property type="entry name" value="RmlC-like cupins"/>
    <property type="match status" value="1"/>
</dbReference>
<dbReference type="GO" id="GO:0030145">
    <property type="term" value="F:manganese ion binding"/>
    <property type="evidence" value="ECO:0007669"/>
    <property type="project" value="InterPro"/>
</dbReference>
<dbReference type="Gene3D" id="2.60.120.10">
    <property type="entry name" value="Jelly Rolls"/>
    <property type="match status" value="1"/>
</dbReference>
<evidence type="ECO:0000256" key="6">
    <source>
        <dbReference type="SAM" id="Phobius"/>
    </source>
</evidence>